<proteinExistence type="inferred from homology"/>
<dbReference type="Proteomes" id="UP000193067">
    <property type="component" value="Unassembled WGS sequence"/>
</dbReference>
<comment type="similarity">
    <text evidence="1">Belongs to the thioesterase PaaI family.</text>
</comment>
<dbReference type="Gene3D" id="3.10.129.10">
    <property type="entry name" value="Hotdog Thioesterase"/>
    <property type="match status" value="1"/>
</dbReference>
<organism evidence="4 5">
    <name type="scientific">Trametes coccinea (strain BRFM310)</name>
    <name type="common">Pycnoporus coccineus</name>
    <dbReference type="NCBI Taxonomy" id="1353009"/>
    <lineage>
        <taxon>Eukaryota</taxon>
        <taxon>Fungi</taxon>
        <taxon>Dikarya</taxon>
        <taxon>Basidiomycota</taxon>
        <taxon>Agaricomycotina</taxon>
        <taxon>Agaricomycetes</taxon>
        <taxon>Polyporales</taxon>
        <taxon>Polyporaceae</taxon>
        <taxon>Trametes</taxon>
    </lineage>
</organism>
<dbReference type="OrthoDB" id="2831072at2759"/>
<dbReference type="InterPro" id="IPR003736">
    <property type="entry name" value="PAAI_dom"/>
</dbReference>
<evidence type="ECO:0000313" key="5">
    <source>
        <dbReference type="Proteomes" id="UP000193067"/>
    </source>
</evidence>
<dbReference type="InterPro" id="IPR006683">
    <property type="entry name" value="Thioestr_dom"/>
</dbReference>
<dbReference type="InterPro" id="IPR029069">
    <property type="entry name" value="HotDog_dom_sf"/>
</dbReference>
<dbReference type="Pfam" id="PF03061">
    <property type="entry name" value="4HBT"/>
    <property type="match status" value="1"/>
</dbReference>
<dbReference type="CDD" id="cd03443">
    <property type="entry name" value="PaaI_thioesterase"/>
    <property type="match status" value="1"/>
</dbReference>
<evidence type="ECO:0000256" key="2">
    <source>
        <dbReference type="ARBA" id="ARBA00022801"/>
    </source>
</evidence>
<keyword evidence="2" id="KW-0378">Hydrolase</keyword>
<evidence type="ECO:0000313" key="4">
    <source>
        <dbReference type="EMBL" id="OSD04377.1"/>
    </source>
</evidence>
<protein>
    <recommendedName>
        <fullName evidence="3">Thioesterase domain-containing protein</fullName>
    </recommendedName>
</protein>
<dbReference type="EMBL" id="KZ084097">
    <property type="protein sequence ID" value="OSD04377.1"/>
    <property type="molecule type" value="Genomic_DNA"/>
</dbReference>
<sequence>MAGPHSTMAPSQSGLVVKGDIPAEIQEEIVKFSEYVMQRGAFARSTGSSLVLKEIEVFRRGKDGKSHARVVYETTVHEEMLNIGGNMHGGCAVYLIDVCSSMALAVLGMATNKPWNFVSQAINTTFHAPAPAGVKIEIANTTVSFGSRTVTAITEIWDTTNNRLCVTGTHNKMKPSEPKTKL</sequence>
<dbReference type="GO" id="GO:0047617">
    <property type="term" value="F:fatty acyl-CoA hydrolase activity"/>
    <property type="evidence" value="ECO:0007669"/>
    <property type="project" value="InterPro"/>
</dbReference>
<evidence type="ECO:0000256" key="1">
    <source>
        <dbReference type="ARBA" id="ARBA00008324"/>
    </source>
</evidence>
<dbReference type="NCBIfam" id="TIGR00369">
    <property type="entry name" value="unchar_dom_1"/>
    <property type="match status" value="1"/>
</dbReference>
<dbReference type="STRING" id="1353009.A0A1Y2ITI5"/>
<reference evidence="4 5" key="1">
    <citation type="journal article" date="2015" name="Biotechnol. Biofuels">
        <title>Enhanced degradation of softwood versus hardwood by the white-rot fungus Pycnoporus coccineus.</title>
        <authorList>
            <person name="Couturier M."/>
            <person name="Navarro D."/>
            <person name="Chevret D."/>
            <person name="Henrissat B."/>
            <person name="Piumi F."/>
            <person name="Ruiz-Duenas F.J."/>
            <person name="Martinez A.T."/>
            <person name="Grigoriev I.V."/>
            <person name="Riley R."/>
            <person name="Lipzen A."/>
            <person name="Berrin J.G."/>
            <person name="Master E.R."/>
            <person name="Rosso M.N."/>
        </authorList>
    </citation>
    <scope>NUCLEOTIDE SEQUENCE [LARGE SCALE GENOMIC DNA]</scope>
    <source>
        <strain evidence="4 5">BRFM310</strain>
    </source>
</reference>
<dbReference type="SUPFAM" id="SSF54637">
    <property type="entry name" value="Thioesterase/thiol ester dehydrase-isomerase"/>
    <property type="match status" value="1"/>
</dbReference>
<dbReference type="PANTHER" id="PTHR21660:SF1">
    <property type="entry name" value="ACYL-COENZYME A THIOESTERASE 13"/>
    <property type="match status" value="1"/>
</dbReference>
<gene>
    <name evidence="4" type="ORF">PYCCODRAFT_1433762</name>
</gene>
<feature type="domain" description="Thioesterase" evidence="3">
    <location>
        <begin position="84"/>
        <end position="163"/>
    </location>
</feature>
<keyword evidence="5" id="KW-1185">Reference proteome</keyword>
<name>A0A1Y2ITI5_TRAC3</name>
<evidence type="ECO:0000259" key="3">
    <source>
        <dbReference type="Pfam" id="PF03061"/>
    </source>
</evidence>
<dbReference type="InterPro" id="IPR039298">
    <property type="entry name" value="ACOT13"/>
</dbReference>
<dbReference type="PANTHER" id="PTHR21660">
    <property type="entry name" value="THIOESTERASE SUPERFAMILY MEMBER-RELATED"/>
    <property type="match status" value="1"/>
</dbReference>
<accession>A0A1Y2ITI5</accession>
<dbReference type="AlphaFoldDB" id="A0A1Y2ITI5"/>